<dbReference type="EMBL" id="JAGIOE010000002">
    <property type="protein sequence ID" value="MBP2376500.1"/>
    <property type="molecule type" value="Genomic_DNA"/>
</dbReference>
<evidence type="ECO:0000256" key="3">
    <source>
        <dbReference type="ARBA" id="ARBA00022729"/>
    </source>
</evidence>
<gene>
    <name evidence="5" type="ORF">JOF46_004489</name>
</gene>
<evidence type="ECO:0000256" key="2">
    <source>
        <dbReference type="ARBA" id="ARBA00010742"/>
    </source>
</evidence>
<dbReference type="Gene3D" id="3.40.190.10">
    <property type="entry name" value="Periplasmic binding protein-like II"/>
    <property type="match status" value="2"/>
</dbReference>
<name>A0ABS4WJX0_9MICC</name>
<reference evidence="5 6" key="1">
    <citation type="submission" date="2021-03" db="EMBL/GenBank/DDBJ databases">
        <title>Sequencing the genomes of 1000 actinobacteria strains.</title>
        <authorList>
            <person name="Klenk H.-P."/>
        </authorList>
    </citation>
    <scope>NUCLEOTIDE SEQUENCE [LARGE SCALE GENOMIC DNA]</scope>
    <source>
        <strain evidence="5 6">DSM 15454</strain>
    </source>
</reference>
<organism evidence="5 6">
    <name type="scientific">Paeniglutamicibacter psychrophenolicus</name>
    <dbReference type="NCBI Taxonomy" id="257454"/>
    <lineage>
        <taxon>Bacteria</taxon>
        <taxon>Bacillati</taxon>
        <taxon>Actinomycetota</taxon>
        <taxon>Actinomycetes</taxon>
        <taxon>Micrococcales</taxon>
        <taxon>Micrococcaceae</taxon>
        <taxon>Paeniglutamicibacter</taxon>
    </lineage>
</organism>
<keyword evidence="3" id="KW-0732">Signal</keyword>
<dbReference type="InterPro" id="IPR015168">
    <property type="entry name" value="SsuA/THI5"/>
</dbReference>
<sequence length="352" mass="36179">MIKLDTFQPIKPIDNRNGTTLSIKRSRRGIAAGLTVALAVISLTACGGSSLGGTANGDGSDKLTVGSIANNAVALPLLIAVEQGFFEDAGLEVEVVNAKSGPEVTAGLIGGTFQIGFANPPTAMPAMKQGQDLVALPPFEDLDWKIVATSASGITDLKSLKGKKLGVTARGSATESFAREVLKDGGVDPDSVTYIAAGLSQTQAPALRSGAFDATVLPYSSGAVISAQGIELTTLADSLNGTAGDIGKSGLAGFWMTTRSTMEKDAKAVKGFCQAMAASTKWLASDANKAAGTALIADFLKVSPDVASITWDAVQPTFHDQIDASQWSKNAEWVLGSDDGLSFENNVSTTCS</sequence>
<evidence type="ECO:0000259" key="4">
    <source>
        <dbReference type="Pfam" id="PF09084"/>
    </source>
</evidence>
<evidence type="ECO:0000313" key="6">
    <source>
        <dbReference type="Proteomes" id="UP000766570"/>
    </source>
</evidence>
<dbReference type="RefSeq" id="WP_209912262.1">
    <property type="nucleotide sequence ID" value="NZ_BAAAMI010000027.1"/>
</dbReference>
<comment type="similarity">
    <text evidence="2">Belongs to the bacterial solute-binding protein SsuA/TauA family.</text>
</comment>
<protein>
    <submittedName>
        <fullName evidence="5">NitT/TauT family transport system substrate-binding protein</fullName>
    </submittedName>
</protein>
<dbReference type="Proteomes" id="UP000766570">
    <property type="component" value="Unassembled WGS sequence"/>
</dbReference>
<dbReference type="PANTHER" id="PTHR30024">
    <property type="entry name" value="ALIPHATIC SULFONATES-BINDING PROTEIN-RELATED"/>
    <property type="match status" value="1"/>
</dbReference>
<evidence type="ECO:0000256" key="1">
    <source>
        <dbReference type="ARBA" id="ARBA00004418"/>
    </source>
</evidence>
<dbReference type="Pfam" id="PF09084">
    <property type="entry name" value="NMT1"/>
    <property type="match status" value="1"/>
</dbReference>
<dbReference type="PANTHER" id="PTHR30024:SF47">
    <property type="entry name" value="TAURINE-BINDING PERIPLASMIC PROTEIN"/>
    <property type="match status" value="1"/>
</dbReference>
<comment type="caution">
    <text evidence="5">The sequence shown here is derived from an EMBL/GenBank/DDBJ whole genome shotgun (WGS) entry which is preliminary data.</text>
</comment>
<keyword evidence="6" id="KW-1185">Reference proteome</keyword>
<dbReference type="SUPFAM" id="SSF53850">
    <property type="entry name" value="Periplasmic binding protein-like II"/>
    <property type="match status" value="1"/>
</dbReference>
<evidence type="ECO:0000313" key="5">
    <source>
        <dbReference type="EMBL" id="MBP2376500.1"/>
    </source>
</evidence>
<proteinExistence type="inferred from homology"/>
<comment type="subcellular location">
    <subcellularLocation>
        <location evidence="1">Periplasm</location>
    </subcellularLocation>
</comment>
<feature type="domain" description="SsuA/THI5-like" evidence="4">
    <location>
        <begin position="73"/>
        <end position="287"/>
    </location>
</feature>
<accession>A0ABS4WJX0</accession>